<dbReference type="AlphaFoldDB" id="A0A0M6Y1H1"/>
<dbReference type="Gene3D" id="3.40.190.290">
    <property type="match status" value="1"/>
</dbReference>
<dbReference type="SUPFAM" id="SSF53850">
    <property type="entry name" value="Periplasmic binding protein-like II"/>
    <property type="match status" value="1"/>
</dbReference>
<keyword evidence="2" id="KW-0805">Transcription regulation</keyword>
<evidence type="ECO:0000256" key="4">
    <source>
        <dbReference type="ARBA" id="ARBA00023159"/>
    </source>
</evidence>
<protein>
    <submittedName>
        <fullName evidence="7">HTH-type transcriptional regulator GltC</fullName>
    </submittedName>
</protein>
<organism evidence="7 8">
    <name type="scientific">Roseibium aggregatum</name>
    <dbReference type="NCBI Taxonomy" id="187304"/>
    <lineage>
        <taxon>Bacteria</taxon>
        <taxon>Pseudomonadati</taxon>
        <taxon>Pseudomonadota</taxon>
        <taxon>Alphaproteobacteria</taxon>
        <taxon>Hyphomicrobiales</taxon>
        <taxon>Stappiaceae</taxon>
        <taxon>Roseibium</taxon>
    </lineage>
</organism>
<name>A0A0M6Y1H1_9HYPH</name>
<comment type="similarity">
    <text evidence="1">Belongs to the LysR transcriptional regulatory family.</text>
</comment>
<evidence type="ECO:0000256" key="5">
    <source>
        <dbReference type="ARBA" id="ARBA00023163"/>
    </source>
</evidence>
<dbReference type="Pfam" id="PF03466">
    <property type="entry name" value="LysR_substrate"/>
    <property type="match status" value="1"/>
</dbReference>
<evidence type="ECO:0000259" key="6">
    <source>
        <dbReference type="PROSITE" id="PS50931"/>
    </source>
</evidence>
<accession>A0A0M6Y1H1</accession>
<dbReference type="InterPro" id="IPR000847">
    <property type="entry name" value="LysR_HTH_N"/>
</dbReference>
<keyword evidence="4" id="KW-0010">Activator</keyword>
<evidence type="ECO:0000256" key="1">
    <source>
        <dbReference type="ARBA" id="ARBA00009437"/>
    </source>
</evidence>
<dbReference type="GO" id="GO:0003677">
    <property type="term" value="F:DNA binding"/>
    <property type="evidence" value="ECO:0007669"/>
    <property type="project" value="UniProtKB-KW"/>
</dbReference>
<dbReference type="Pfam" id="PF00126">
    <property type="entry name" value="HTH_1"/>
    <property type="match status" value="1"/>
</dbReference>
<dbReference type="SUPFAM" id="SSF46785">
    <property type="entry name" value="Winged helix' DNA-binding domain"/>
    <property type="match status" value="1"/>
</dbReference>
<evidence type="ECO:0000313" key="8">
    <source>
        <dbReference type="Proteomes" id="UP000048926"/>
    </source>
</evidence>
<reference evidence="8" key="1">
    <citation type="submission" date="2015-07" db="EMBL/GenBank/DDBJ databases">
        <authorList>
            <person name="Rodrigo-Torres Lidia"/>
            <person name="Arahal R.David."/>
        </authorList>
    </citation>
    <scope>NUCLEOTIDE SEQUENCE [LARGE SCALE GENOMIC DNA]</scope>
    <source>
        <strain evidence="8">CECT 4801</strain>
    </source>
</reference>
<dbReference type="InterPro" id="IPR036388">
    <property type="entry name" value="WH-like_DNA-bd_sf"/>
</dbReference>
<dbReference type="InterPro" id="IPR036390">
    <property type="entry name" value="WH_DNA-bd_sf"/>
</dbReference>
<evidence type="ECO:0000256" key="2">
    <source>
        <dbReference type="ARBA" id="ARBA00023015"/>
    </source>
</evidence>
<dbReference type="RefSeq" id="WP_055655219.1">
    <property type="nucleotide sequence ID" value="NZ_CXST01000001.1"/>
</dbReference>
<keyword evidence="3" id="KW-0238">DNA-binding</keyword>
<gene>
    <name evidence="7" type="primary">gltC_2</name>
    <name evidence="7" type="ORF">LAL4801_01553</name>
</gene>
<evidence type="ECO:0000313" key="7">
    <source>
        <dbReference type="EMBL" id="CTQ43117.1"/>
    </source>
</evidence>
<dbReference type="Gene3D" id="1.10.10.10">
    <property type="entry name" value="Winged helix-like DNA-binding domain superfamily/Winged helix DNA-binding domain"/>
    <property type="match status" value="1"/>
</dbReference>
<evidence type="ECO:0000256" key="3">
    <source>
        <dbReference type="ARBA" id="ARBA00023125"/>
    </source>
</evidence>
<dbReference type="STRING" id="187304.B0E33_22440"/>
<sequence>MDIRQLRYFLEIVAQGSLTRAAESLHVAQPALSLHLKNMEEQLGTRLLTRSRSGVTPTEAGELLLQRARAILEDLARTEDDIRNLETDPSGIVRIGLPGTISAMVSLPLILAARERFPRITLNITEAMSGFVGDWLSEGKIDLAVLYSRSKDARIRSELLLEEELVVLWPADAERPLEMNMAALDNVPMVLPSGAHGLRVLIDRTFQALGFAPEIAMEIDSFNNIKRLVAAGFGPSILPLYAVTEEVAAGSLRVSRIAAPGLWRGAHLMSPGGRPVTRALEAVHALLREVILDLRDKGAWAASRPPQVSGTETVS</sequence>
<dbReference type="PANTHER" id="PTHR30293">
    <property type="entry name" value="TRANSCRIPTIONAL REGULATORY PROTEIN NAC-RELATED"/>
    <property type="match status" value="1"/>
</dbReference>
<keyword evidence="5" id="KW-0804">Transcription</keyword>
<proteinExistence type="inferred from homology"/>
<dbReference type="FunFam" id="1.10.10.10:FF:000001">
    <property type="entry name" value="LysR family transcriptional regulator"/>
    <property type="match status" value="1"/>
</dbReference>
<keyword evidence="8" id="KW-1185">Reference proteome</keyword>
<dbReference type="InterPro" id="IPR005119">
    <property type="entry name" value="LysR_subst-bd"/>
</dbReference>
<feature type="domain" description="HTH lysR-type" evidence="6">
    <location>
        <begin position="1"/>
        <end position="58"/>
    </location>
</feature>
<dbReference type="EMBL" id="CXST01000001">
    <property type="protein sequence ID" value="CTQ43117.1"/>
    <property type="molecule type" value="Genomic_DNA"/>
</dbReference>
<dbReference type="GO" id="GO:2000142">
    <property type="term" value="P:regulation of DNA-templated transcription initiation"/>
    <property type="evidence" value="ECO:0007669"/>
    <property type="project" value="TreeGrafter"/>
</dbReference>
<dbReference type="Proteomes" id="UP000048926">
    <property type="component" value="Unassembled WGS sequence"/>
</dbReference>
<dbReference type="PRINTS" id="PR00039">
    <property type="entry name" value="HTHLYSR"/>
</dbReference>
<dbReference type="GO" id="GO:0003700">
    <property type="term" value="F:DNA-binding transcription factor activity"/>
    <property type="evidence" value="ECO:0007669"/>
    <property type="project" value="InterPro"/>
</dbReference>
<dbReference type="PANTHER" id="PTHR30293:SF0">
    <property type="entry name" value="NITROGEN ASSIMILATION REGULATORY PROTEIN NAC"/>
    <property type="match status" value="1"/>
</dbReference>
<dbReference type="PROSITE" id="PS50931">
    <property type="entry name" value="HTH_LYSR"/>
    <property type="match status" value="1"/>
</dbReference>
<dbReference type="OrthoDB" id="8479357at2"/>